<dbReference type="AlphaFoldDB" id="A0A0B6ZQA3"/>
<feature type="non-terminal residue" evidence="1">
    <location>
        <position position="1"/>
    </location>
</feature>
<accession>A0A0B6ZQA3</accession>
<evidence type="ECO:0000313" key="1">
    <source>
        <dbReference type="EMBL" id="CEK70819.1"/>
    </source>
</evidence>
<gene>
    <name evidence="1" type="primary">ORF75773</name>
</gene>
<organism evidence="1">
    <name type="scientific">Arion vulgaris</name>
    <dbReference type="NCBI Taxonomy" id="1028688"/>
    <lineage>
        <taxon>Eukaryota</taxon>
        <taxon>Metazoa</taxon>
        <taxon>Spiralia</taxon>
        <taxon>Lophotrochozoa</taxon>
        <taxon>Mollusca</taxon>
        <taxon>Gastropoda</taxon>
        <taxon>Heterobranchia</taxon>
        <taxon>Euthyneura</taxon>
        <taxon>Panpulmonata</taxon>
        <taxon>Eupulmonata</taxon>
        <taxon>Stylommatophora</taxon>
        <taxon>Helicina</taxon>
        <taxon>Arionoidea</taxon>
        <taxon>Arionidae</taxon>
        <taxon>Arion</taxon>
    </lineage>
</organism>
<protein>
    <submittedName>
        <fullName evidence="1">Uncharacterized protein</fullName>
    </submittedName>
</protein>
<proteinExistence type="predicted"/>
<reference evidence="1" key="1">
    <citation type="submission" date="2014-12" db="EMBL/GenBank/DDBJ databases">
        <title>Insight into the proteome of Arion vulgaris.</title>
        <authorList>
            <person name="Aradska J."/>
            <person name="Bulat T."/>
            <person name="Smidak R."/>
            <person name="Sarate P."/>
            <person name="Gangsoo J."/>
            <person name="Sialana F."/>
            <person name="Bilban M."/>
            <person name="Lubec G."/>
        </authorList>
    </citation>
    <scope>NUCLEOTIDE SEQUENCE</scope>
    <source>
        <tissue evidence="1">Skin</tissue>
    </source>
</reference>
<sequence length="51" mass="5921">NERKEEKSTRGRADFLREKRCIDGATDILKPHNTTAYEATKRALFQKLIIS</sequence>
<name>A0A0B6ZQA3_9EUPU</name>
<dbReference type="EMBL" id="HACG01023954">
    <property type="protein sequence ID" value="CEK70819.1"/>
    <property type="molecule type" value="Transcribed_RNA"/>
</dbReference>